<organism evidence="4 5">
    <name type="scientific">Rhizobium paknamense</name>
    <dbReference type="NCBI Taxonomy" id="1206817"/>
    <lineage>
        <taxon>Bacteria</taxon>
        <taxon>Pseudomonadati</taxon>
        <taxon>Pseudomonadota</taxon>
        <taxon>Alphaproteobacteria</taxon>
        <taxon>Hyphomicrobiales</taxon>
        <taxon>Rhizobiaceae</taxon>
        <taxon>Rhizobium/Agrobacterium group</taxon>
        <taxon>Rhizobium</taxon>
    </lineage>
</organism>
<gene>
    <name evidence="4" type="ORF">QO005_003314</name>
</gene>
<dbReference type="PROSITE" id="PS51819">
    <property type="entry name" value="VOC"/>
    <property type="match status" value="1"/>
</dbReference>
<dbReference type="RefSeq" id="WP_307159153.1">
    <property type="nucleotide sequence ID" value="NZ_JAUSWH010000011.1"/>
</dbReference>
<reference evidence="4 5" key="1">
    <citation type="submission" date="2023-07" db="EMBL/GenBank/DDBJ databases">
        <title>Genomic Encyclopedia of Type Strains, Phase IV (KMG-IV): sequencing the most valuable type-strain genomes for metagenomic binning, comparative biology and taxonomic classification.</title>
        <authorList>
            <person name="Goeker M."/>
        </authorList>
    </citation>
    <scope>NUCLEOTIDE SEQUENCE [LARGE SCALE GENOMIC DNA]</scope>
    <source>
        <strain evidence="4 5">DSM 100301</strain>
    </source>
</reference>
<dbReference type="InterPro" id="IPR005502">
    <property type="entry name" value="Ribosyl_crysJ1"/>
</dbReference>
<keyword evidence="2" id="KW-0378">Hydrolase</keyword>
<dbReference type="InterPro" id="IPR037523">
    <property type="entry name" value="VOC_core"/>
</dbReference>
<comment type="caution">
    <text evidence="4">The sequence shown here is derived from an EMBL/GenBank/DDBJ whole genome shotgun (WGS) entry which is preliminary data.</text>
</comment>
<dbReference type="Proteomes" id="UP001235269">
    <property type="component" value="Unassembled WGS sequence"/>
</dbReference>
<dbReference type="InterPro" id="IPR050792">
    <property type="entry name" value="ADP-ribosylglycohydrolase"/>
</dbReference>
<protein>
    <submittedName>
        <fullName evidence="4">ADP-ribosylglycohydrolase/catechol 2,3-dioxygenase-like lactoylglutathione lyase family enzyme</fullName>
    </submittedName>
</protein>
<dbReference type="Pfam" id="PF03747">
    <property type="entry name" value="ADP_ribosyl_GH"/>
    <property type="match status" value="1"/>
</dbReference>
<dbReference type="Gene3D" id="1.10.4080.10">
    <property type="entry name" value="ADP-ribosylation/Crystallin J1"/>
    <property type="match status" value="1"/>
</dbReference>
<accession>A0ABU0IID8</accession>
<dbReference type="Gene3D" id="3.10.180.10">
    <property type="entry name" value="2,3-Dihydroxybiphenyl 1,2-Dioxygenase, domain 1"/>
    <property type="match status" value="1"/>
</dbReference>
<dbReference type="Pfam" id="PF00903">
    <property type="entry name" value="Glyoxalase"/>
    <property type="match status" value="1"/>
</dbReference>
<dbReference type="SUPFAM" id="SSF101478">
    <property type="entry name" value="ADP-ribosylglycohydrolase"/>
    <property type="match status" value="1"/>
</dbReference>
<dbReference type="SUPFAM" id="SSF54593">
    <property type="entry name" value="Glyoxalase/Bleomycin resistance protein/Dihydroxybiphenyl dioxygenase"/>
    <property type="match status" value="1"/>
</dbReference>
<feature type="domain" description="VOC" evidence="3">
    <location>
        <begin position="472"/>
        <end position="577"/>
    </location>
</feature>
<sequence>MTKDKRLSTPSTEVSDARLVGVFLGAALGDALGWPYENRARNSSSKAGGTLRFSDWVKRSGGRFQPHEELIPAGSYSDDTQLILAVSRAKTTSSDWWHYFATVELPLWLTYERGGGGATLRAARSWLKGIPPWESGPSERERYFQAGGNGAAMRIAPHILSNLGKPFDKVAEDIVLDSVVTHGHPHAIIGALAYGFALWTAIHNSQTLEYGHLLRAVRENVGLWGVWRSVSAVWPNWLPIANDYGFEASWAETVDSFASQIEVATESLEAGALSLDQSTLEALGCFDKRILGAGTVAASAAIYLASRYAAGPMEGVTAAAFARGADTDTIASMTGALLGAINGVEWLGSLGREVQDYEFIADMARSMRRAAPNELRYKWVDNRYIDSILTDLDKGRPIQMPPGFPSVAREVDLVTTNSQNLRARSWILQEPHFQTIVIKKLIRAKRETASEKDQEAFAFKSEEPNSPSWEATFAGIGLYASDIAQSVNFYHRLLGLPVVRQTSKMIQLGEHLVLRPSPNKEKGGSGTLVYIQVSDLGNCFKVLRSAGLMPSEIEINGSRRSLTCLDPDGRTVEVFQRF</sequence>
<keyword evidence="5" id="KW-1185">Reference proteome</keyword>
<dbReference type="CDD" id="cd06587">
    <property type="entry name" value="VOC"/>
    <property type="match status" value="1"/>
</dbReference>
<name>A0ABU0IID8_9HYPH</name>
<dbReference type="PANTHER" id="PTHR16222">
    <property type="entry name" value="ADP-RIBOSYLGLYCOHYDROLASE"/>
    <property type="match status" value="1"/>
</dbReference>
<dbReference type="InterPro" id="IPR004360">
    <property type="entry name" value="Glyas_Fos-R_dOase_dom"/>
</dbReference>
<comment type="similarity">
    <text evidence="1">Belongs to the ADP-ribosylglycohydrolase family.</text>
</comment>
<evidence type="ECO:0000259" key="3">
    <source>
        <dbReference type="PROSITE" id="PS51819"/>
    </source>
</evidence>
<evidence type="ECO:0000256" key="2">
    <source>
        <dbReference type="ARBA" id="ARBA00022801"/>
    </source>
</evidence>
<evidence type="ECO:0000313" key="5">
    <source>
        <dbReference type="Proteomes" id="UP001235269"/>
    </source>
</evidence>
<proteinExistence type="inferred from homology"/>
<dbReference type="PANTHER" id="PTHR16222:SF24">
    <property type="entry name" value="ADP-RIBOSYLHYDROLASE ARH3"/>
    <property type="match status" value="1"/>
</dbReference>
<evidence type="ECO:0000256" key="1">
    <source>
        <dbReference type="ARBA" id="ARBA00010702"/>
    </source>
</evidence>
<evidence type="ECO:0000313" key="4">
    <source>
        <dbReference type="EMBL" id="MDQ0456969.1"/>
    </source>
</evidence>
<dbReference type="EMBL" id="JAUSWH010000011">
    <property type="protein sequence ID" value="MDQ0456969.1"/>
    <property type="molecule type" value="Genomic_DNA"/>
</dbReference>
<dbReference type="InterPro" id="IPR036705">
    <property type="entry name" value="Ribosyl_crysJ1_sf"/>
</dbReference>
<dbReference type="InterPro" id="IPR029068">
    <property type="entry name" value="Glyas_Bleomycin-R_OHBP_Dase"/>
</dbReference>